<accession>A0ABX1JSX8</accession>
<dbReference type="PROSITE" id="PS50995">
    <property type="entry name" value="HTH_MARR_2"/>
    <property type="match status" value="1"/>
</dbReference>
<dbReference type="Gene3D" id="1.10.10.10">
    <property type="entry name" value="Winged helix-like DNA-binding domain superfamily/Winged helix DNA-binding domain"/>
    <property type="match status" value="1"/>
</dbReference>
<evidence type="ECO:0000313" key="4">
    <source>
        <dbReference type="Proteomes" id="UP000523795"/>
    </source>
</evidence>
<evidence type="ECO:0000313" key="3">
    <source>
        <dbReference type="EMBL" id="NKX50882.1"/>
    </source>
</evidence>
<feature type="region of interest" description="Disordered" evidence="1">
    <location>
        <begin position="137"/>
        <end position="161"/>
    </location>
</feature>
<dbReference type="InterPro" id="IPR039422">
    <property type="entry name" value="MarR/SlyA-like"/>
</dbReference>
<evidence type="ECO:0000256" key="1">
    <source>
        <dbReference type="SAM" id="MobiDB-lite"/>
    </source>
</evidence>
<protein>
    <submittedName>
        <fullName evidence="3">MarR family transcriptional regulator</fullName>
    </submittedName>
</protein>
<dbReference type="InterPro" id="IPR036388">
    <property type="entry name" value="WH-like_DNA-bd_sf"/>
</dbReference>
<evidence type="ECO:0000259" key="2">
    <source>
        <dbReference type="PROSITE" id="PS50995"/>
    </source>
</evidence>
<dbReference type="EMBL" id="JAAZSR010000139">
    <property type="protein sequence ID" value="NKX50882.1"/>
    <property type="molecule type" value="Genomic_DNA"/>
</dbReference>
<dbReference type="InterPro" id="IPR000835">
    <property type="entry name" value="HTH_MarR-typ"/>
</dbReference>
<name>A0ABX1JSX8_9MICC</name>
<sequence length="161" mass="17340">MPVADDNLLDSFWTVARQLRRRSREVLAPWDVSPSQSRALGVLLRHGQLRLGELSDHLHIVPRSVTEVVDGLQERGWCLREPDPADRRATVVSLTDSGRALARSIRAAQQNQARAYFAVLGGEERAQLAAILDRLTGAVPGTPNAGHGAGQDVPGGRPGGS</sequence>
<proteinExistence type="predicted"/>
<organism evidence="3 4">
    <name type="scientific">Arthrobacter deserti</name>
    <dbReference type="NCBI Taxonomy" id="1742687"/>
    <lineage>
        <taxon>Bacteria</taxon>
        <taxon>Bacillati</taxon>
        <taxon>Actinomycetota</taxon>
        <taxon>Actinomycetes</taxon>
        <taxon>Micrococcales</taxon>
        <taxon>Micrococcaceae</taxon>
        <taxon>Arthrobacter</taxon>
    </lineage>
</organism>
<reference evidence="3 4" key="1">
    <citation type="submission" date="2020-04" db="EMBL/GenBank/DDBJ databases">
        <authorList>
            <person name="Liu S."/>
        </authorList>
    </citation>
    <scope>NUCLEOTIDE SEQUENCE [LARGE SCALE GENOMIC DNA]</scope>
    <source>
        <strain evidence="3 4">CGMCC 1.15091</strain>
    </source>
</reference>
<keyword evidence="4" id="KW-1185">Reference proteome</keyword>
<dbReference type="PRINTS" id="PR00598">
    <property type="entry name" value="HTHMARR"/>
</dbReference>
<dbReference type="SMART" id="SM00347">
    <property type="entry name" value="HTH_MARR"/>
    <property type="match status" value="1"/>
</dbReference>
<dbReference type="SUPFAM" id="SSF46785">
    <property type="entry name" value="Winged helix' DNA-binding domain"/>
    <property type="match status" value="1"/>
</dbReference>
<dbReference type="PANTHER" id="PTHR33164:SF103">
    <property type="entry name" value="REGULATORY PROTEIN MARR"/>
    <property type="match status" value="1"/>
</dbReference>
<gene>
    <name evidence="3" type="ORF">HER39_09945</name>
</gene>
<dbReference type="PANTHER" id="PTHR33164">
    <property type="entry name" value="TRANSCRIPTIONAL REGULATOR, MARR FAMILY"/>
    <property type="match status" value="1"/>
</dbReference>
<dbReference type="Proteomes" id="UP000523795">
    <property type="component" value="Unassembled WGS sequence"/>
</dbReference>
<dbReference type="Pfam" id="PF01047">
    <property type="entry name" value="MarR"/>
    <property type="match status" value="1"/>
</dbReference>
<comment type="caution">
    <text evidence="3">The sequence shown here is derived from an EMBL/GenBank/DDBJ whole genome shotgun (WGS) entry which is preliminary data.</text>
</comment>
<dbReference type="InterPro" id="IPR036390">
    <property type="entry name" value="WH_DNA-bd_sf"/>
</dbReference>
<feature type="domain" description="HTH marR-type" evidence="2">
    <location>
        <begin position="5"/>
        <end position="137"/>
    </location>
</feature>